<dbReference type="AlphaFoldDB" id="A0A840RLQ5"/>
<protein>
    <recommendedName>
        <fullName evidence="3">Terminase</fullName>
    </recommendedName>
</protein>
<dbReference type="GO" id="GO:0003677">
    <property type="term" value="F:DNA binding"/>
    <property type="evidence" value="ECO:0007669"/>
    <property type="project" value="InterPro"/>
</dbReference>
<reference evidence="1 2" key="1">
    <citation type="submission" date="2020-08" db="EMBL/GenBank/DDBJ databases">
        <title>Genomic Encyclopedia of Type Strains, Phase IV (KMG-IV): sequencing the most valuable type-strain genomes for metagenomic binning, comparative biology and taxonomic classification.</title>
        <authorList>
            <person name="Goeker M."/>
        </authorList>
    </citation>
    <scope>NUCLEOTIDE SEQUENCE [LARGE SCALE GENOMIC DNA]</scope>
    <source>
        <strain evidence="1 2">DSM 23240</strain>
    </source>
</reference>
<name>A0A840RLQ5_9BURK</name>
<accession>A0A840RLQ5</accession>
<evidence type="ECO:0000313" key="1">
    <source>
        <dbReference type="EMBL" id="MBB5198693.1"/>
    </source>
</evidence>
<organism evidence="1 2">
    <name type="scientific">Glaciimonas immobilis</name>
    <dbReference type="NCBI Taxonomy" id="728004"/>
    <lineage>
        <taxon>Bacteria</taxon>
        <taxon>Pseudomonadati</taxon>
        <taxon>Pseudomonadota</taxon>
        <taxon>Betaproteobacteria</taxon>
        <taxon>Burkholderiales</taxon>
        <taxon>Oxalobacteraceae</taxon>
        <taxon>Glaciimonas</taxon>
    </lineage>
</organism>
<dbReference type="InterPro" id="IPR010270">
    <property type="entry name" value="Phage_P2_GpM"/>
</dbReference>
<evidence type="ECO:0008006" key="3">
    <source>
        <dbReference type="Google" id="ProtNLM"/>
    </source>
</evidence>
<comment type="caution">
    <text evidence="1">The sequence shown here is derived from an EMBL/GenBank/DDBJ whole genome shotgun (WGS) entry which is preliminary data.</text>
</comment>
<sequence length="234" mass="25752">MSHLSPALRHKARTLAAKAAADTAPGGLTGGNAYELIHYQLIDHLRRIKQIQSIEQKNTLKAELLPEYQDWIDGVLSAGKGGQDDVLTTLLVWYIDVGHYARALQVAQYAVTHNMSMPDQYNRDIPTLLMDEFADATLAGNMPAEVGRAILADVIALTESKDAPDQARAKLHKAYAYALLDKSNTADPIAEGLDPSEMQQALPHLTRALALDKRIGVKKDIERLTLRLKKVPKV</sequence>
<gene>
    <name evidence="1" type="ORF">HNR39_000503</name>
</gene>
<dbReference type="RefSeq" id="WP_168052832.1">
    <property type="nucleotide sequence ID" value="NZ_JAAOZT010000002.1"/>
</dbReference>
<dbReference type="GO" id="GO:0004519">
    <property type="term" value="F:endonuclease activity"/>
    <property type="evidence" value="ECO:0007669"/>
    <property type="project" value="InterPro"/>
</dbReference>
<dbReference type="Pfam" id="PF05944">
    <property type="entry name" value="Phage_term_smal"/>
    <property type="match status" value="1"/>
</dbReference>
<evidence type="ECO:0000313" key="2">
    <source>
        <dbReference type="Proteomes" id="UP000571084"/>
    </source>
</evidence>
<keyword evidence="2" id="KW-1185">Reference proteome</keyword>
<dbReference type="EMBL" id="JACHHQ010000001">
    <property type="protein sequence ID" value="MBB5198693.1"/>
    <property type="molecule type" value="Genomic_DNA"/>
</dbReference>
<proteinExistence type="predicted"/>
<dbReference type="Proteomes" id="UP000571084">
    <property type="component" value="Unassembled WGS sequence"/>
</dbReference>